<dbReference type="InterPro" id="IPR000719">
    <property type="entry name" value="Prot_kinase_dom"/>
</dbReference>
<dbReference type="GO" id="GO:0005524">
    <property type="term" value="F:ATP binding"/>
    <property type="evidence" value="ECO:0007669"/>
    <property type="project" value="UniProtKB-KW"/>
</dbReference>
<keyword evidence="14" id="KW-0067">ATP-binding</keyword>
<evidence type="ECO:0000256" key="14">
    <source>
        <dbReference type="ARBA" id="ARBA00022840"/>
    </source>
</evidence>
<proteinExistence type="inferred from homology"/>
<evidence type="ECO:0000256" key="3">
    <source>
        <dbReference type="ARBA" id="ARBA00012513"/>
    </source>
</evidence>
<dbReference type="PROSITE" id="PS00109">
    <property type="entry name" value="PROTEIN_KINASE_TYR"/>
    <property type="match status" value="1"/>
</dbReference>
<dbReference type="InterPro" id="IPR051420">
    <property type="entry name" value="Ser_Thr_Kinases_DiverseReg"/>
</dbReference>
<dbReference type="Proteomes" id="UP000237347">
    <property type="component" value="Unassembled WGS sequence"/>
</dbReference>
<evidence type="ECO:0000256" key="18">
    <source>
        <dbReference type="ARBA" id="ARBA00023180"/>
    </source>
</evidence>
<dbReference type="EC" id="2.7.11.1" evidence="3"/>
<keyword evidence="18" id="KW-0325">Glycoprotein</keyword>
<keyword evidence="13 25" id="KW-0418">Kinase</keyword>
<evidence type="ECO:0000256" key="4">
    <source>
        <dbReference type="ARBA" id="ARBA00022512"/>
    </source>
</evidence>
<comment type="similarity">
    <text evidence="19">Belongs to the polygalacturonase-inhibiting protein family.</text>
</comment>
<feature type="chain" id="PRO_5043418371" description="non-specific serine/threonine protein kinase" evidence="23">
    <location>
        <begin position="19"/>
        <end position="562"/>
    </location>
</feature>
<dbReference type="InterPro" id="IPR032675">
    <property type="entry name" value="LRR_dom_sf"/>
</dbReference>
<evidence type="ECO:0000256" key="11">
    <source>
        <dbReference type="ARBA" id="ARBA00022737"/>
    </source>
</evidence>
<dbReference type="PROSITE" id="PS50011">
    <property type="entry name" value="PROTEIN_KINASE_DOM"/>
    <property type="match status" value="1"/>
</dbReference>
<dbReference type="InterPro" id="IPR011009">
    <property type="entry name" value="Kinase-like_dom_sf"/>
</dbReference>
<evidence type="ECO:0000256" key="8">
    <source>
        <dbReference type="ARBA" id="ARBA00022679"/>
    </source>
</evidence>
<dbReference type="EMBL" id="PKMF04000687">
    <property type="protein sequence ID" value="KAK7821809.1"/>
    <property type="molecule type" value="Genomic_DNA"/>
</dbReference>
<feature type="signal peptide" evidence="23">
    <location>
        <begin position="1"/>
        <end position="18"/>
    </location>
</feature>
<gene>
    <name evidence="25" type="primary">MIK2_143</name>
    <name evidence="25" type="ORF">CFP56_037267</name>
</gene>
<evidence type="ECO:0000256" key="15">
    <source>
        <dbReference type="ARBA" id="ARBA00022989"/>
    </source>
</evidence>
<evidence type="ECO:0000256" key="21">
    <source>
        <dbReference type="ARBA" id="ARBA00048679"/>
    </source>
</evidence>
<dbReference type="GO" id="GO:0004674">
    <property type="term" value="F:protein serine/threonine kinase activity"/>
    <property type="evidence" value="ECO:0007669"/>
    <property type="project" value="UniProtKB-KW"/>
</dbReference>
<evidence type="ECO:0000256" key="6">
    <source>
        <dbReference type="ARBA" id="ARBA00022553"/>
    </source>
</evidence>
<dbReference type="FunFam" id="3.80.10.10:FF:000400">
    <property type="entry name" value="Nuclear pore complex protein NUP107"/>
    <property type="match status" value="1"/>
</dbReference>
<keyword evidence="16 22" id="KW-0472">Membrane</keyword>
<dbReference type="InterPro" id="IPR008266">
    <property type="entry name" value="Tyr_kinase_AS"/>
</dbReference>
<evidence type="ECO:0000256" key="17">
    <source>
        <dbReference type="ARBA" id="ARBA00023170"/>
    </source>
</evidence>
<comment type="subcellular location">
    <subcellularLocation>
        <location evidence="2">Membrane</location>
        <topology evidence="2">Single-pass type I membrane protein</topology>
    </subcellularLocation>
    <subcellularLocation>
        <location evidence="1">Secreted</location>
        <location evidence="1">Cell wall</location>
    </subcellularLocation>
</comment>
<evidence type="ECO:0000256" key="16">
    <source>
        <dbReference type="ARBA" id="ARBA00023136"/>
    </source>
</evidence>
<evidence type="ECO:0000313" key="25">
    <source>
        <dbReference type="EMBL" id="KAK7821809.1"/>
    </source>
</evidence>
<protein>
    <recommendedName>
        <fullName evidence="3">non-specific serine/threonine protein kinase</fullName>
        <ecNumber evidence="3">2.7.11.1</ecNumber>
    </recommendedName>
</protein>
<dbReference type="SUPFAM" id="SSF56112">
    <property type="entry name" value="Protein kinase-like (PK-like)"/>
    <property type="match status" value="1"/>
</dbReference>
<dbReference type="Gene3D" id="1.10.510.10">
    <property type="entry name" value="Transferase(Phosphotransferase) domain 1"/>
    <property type="match status" value="1"/>
</dbReference>
<dbReference type="Gene3D" id="3.80.10.10">
    <property type="entry name" value="Ribonuclease Inhibitor"/>
    <property type="match status" value="1"/>
</dbReference>
<comment type="catalytic activity">
    <reaction evidence="20">
        <text>L-threonyl-[protein] + ATP = O-phospho-L-threonyl-[protein] + ADP + H(+)</text>
        <dbReference type="Rhea" id="RHEA:46608"/>
        <dbReference type="Rhea" id="RHEA-COMP:11060"/>
        <dbReference type="Rhea" id="RHEA-COMP:11605"/>
        <dbReference type="ChEBI" id="CHEBI:15378"/>
        <dbReference type="ChEBI" id="CHEBI:30013"/>
        <dbReference type="ChEBI" id="CHEBI:30616"/>
        <dbReference type="ChEBI" id="CHEBI:61977"/>
        <dbReference type="ChEBI" id="CHEBI:456216"/>
        <dbReference type="EC" id="2.7.11.1"/>
    </reaction>
</comment>
<dbReference type="GO" id="GO:0016020">
    <property type="term" value="C:membrane"/>
    <property type="evidence" value="ECO:0007669"/>
    <property type="project" value="UniProtKB-SubCell"/>
</dbReference>
<dbReference type="FunFam" id="1.10.510.10:FF:000445">
    <property type="entry name" value="MDIS1-interacting receptor like kinase 2"/>
    <property type="match status" value="1"/>
</dbReference>
<name>A0AAW0J4U2_QUESU</name>
<dbReference type="Pfam" id="PF12799">
    <property type="entry name" value="LRR_4"/>
    <property type="match status" value="1"/>
</dbReference>
<keyword evidence="4" id="KW-0964">Secreted</keyword>
<evidence type="ECO:0000256" key="10">
    <source>
        <dbReference type="ARBA" id="ARBA00022729"/>
    </source>
</evidence>
<dbReference type="AlphaFoldDB" id="A0AAW0J4U2"/>
<dbReference type="Pfam" id="PF00069">
    <property type="entry name" value="Pkinase"/>
    <property type="match status" value="1"/>
</dbReference>
<evidence type="ECO:0000256" key="22">
    <source>
        <dbReference type="SAM" id="Phobius"/>
    </source>
</evidence>
<evidence type="ECO:0000256" key="19">
    <source>
        <dbReference type="ARBA" id="ARBA00038043"/>
    </source>
</evidence>
<accession>A0AAW0J4U2</accession>
<keyword evidence="6" id="KW-0597">Phosphoprotein</keyword>
<keyword evidence="12" id="KW-0547">Nucleotide-binding</keyword>
<keyword evidence="15 22" id="KW-1133">Transmembrane helix</keyword>
<keyword evidence="26" id="KW-1185">Reference proteome</keyword>
<evidence type="ECO:0000256" key="13">
    <source>
        <dbReference type="ARBA" id="ARBA00022777"/>
    </source>
</evidence>
<evidence type="ECO:0000259" key="24">
    <source>
        <dbReference type="PROSITE" id="PS50011"/>
    </source>
</evidence>
<dbReference type="InterPro" id="IPR025875">
    <property type="entry name" value="Leu-rich_rpt_4"/>
</dbReference>
<evidence type="ECO:0000256" key="7">
    <source>
        <dbReference type="ARBA" id="ARBA00022614"/>
    </source>
</evidence>
<keyword evidence="5" id="KW-0723">Serine/threonine-protein kinase</keyword>
<dbReference type="Pfam" id="PF00560">
    <property type="entry name" value="LRR_1"/>
    <property type="match status" value="1"/>
</dbReference>
<dbReference type="FunFam" id="3.30.200.20:FF:000309">
    <property type="entry name" value="Leucine-rich repeat receptor protein kinase MSP1"/>
    <property type="match status" value="1"/>
</dbReference>
<keyword evidence="7" id="KW-0433">Leucine-rich repeat</keyword>
<sequence>MVSSFFIAVVAILWVTFATTVTSQSSSLELEALLKTGWWNNTNLNMSSSCNWLGIACDEGGSVTKIDLRDKELKGSILPEIGNFSKLTRLDLSYNYVSGELPISLARLTQLKELLLSNNHITGSIPLEISNMENLVTLDLSFNILIGPIPHGFKSPEAFIGNKDLCGDITGFPPCPRPTKEKKLFLWKILLPINIFLAVLFFGYLFVRMRYIFPAFKFSLTSQKIQCEGEGRATKNGDLFSIWTFDGKIAYEDIINATEDFNIKYCIGMGSCGSLYKAQLPSGKVVALKKLHSIEAHVPGITKSFQNEIKILTNIRHRNIVRLHGYCVHKRCNFLIYEYMERRNLYGVLSSDVEAKELTWRIRVNIIRGIAHALSYMHHDTSPLIIHRDITSSNILLNSELEAFVADFGMARFIDPTSSNPTKLAGTHGYMAPELAYTTVVTEKCDVYSFGVLALETIMGKHPGEFILSLSSSSSSSSTKRIILKDILDPRLSHPLYRPVGPSVVLVVILALTCLRSDPKSRPTMRHVSQELLVPRPALPESFHDISIQQLMNQEIYVVDQN</sequence>
<comment type="caution">
    <text evidence="25">The sequence shown here is derived from an EMBL/GenBank/DDBJ whole genome shotgun (WGS) entry which is preliminary data.</text>
</comment>
<evidence type="ECO:0000256" key="2">
    <source>
        <dbReference type="ARBA" id="ARBA00004479"/>
    </source>
</evidence>
<comment type="catalytic activity">
    <reaction evidence="21">
        <text>L-seryl-[protein] + ATP = O-phospho-L-seryl-[protein] + ADP + H(+)</text>
        <dbReference type="Rhea" id="RHEA:17989"/>
        <dbReference type="Rhea" id="RHEA-COMP:9863"/>
        <dbReference type="Rhea" id="RHEA-COMP:11604"/>
        <dbReference type="ChEBI" id="CHEBI:15378"/>
        <dbReference type="ChEBI" id="CHEBI:29999"/>
        <dbReference type="ChEBI" id="CHEBI:30616"/>
        <dbReference type="ChEBI" id="CHEBI:83421"/>
        <dbReference type="ChEBI" id="CHEBI:456216"/>
        <dbReference type="EC" id="2.7.11.1"/>
    </reaction>
</comment>
<organism evidence="25 26">
    <name type="scientific">Quercus suber</name>
    <name type="common">Cork oak</name>
    <dbReference type="NCBI Taxonomy" id="58331"/>
    <lineage>
        <taxon>Eukaryota</taxon>
        <taxon>Viridiplantae</taxon>
        <taxon>Streptophyta</taxon>
        <taxon>Embryophyta</taxon>
        <taxon>Tracheophyta</taxon>
        <taxon>Spermatophyta</taxon>
        <taxon>Magnoliopsida</taxon>
        <taxon>eudicotyledons</taxon>
        <taxon>Gunneridae</taxon>
        <taxon>Pentapetalae</taxon>
        <taxon>rosids</taxon>
        <taxon>fabids</taxon>
        <taxon>Fagales</taxon>
        <taxon>Fagaceae</taxon>
        <taxon>Quercus</taxon>
    </lineage>
</organism>
<evidence type="ECO:0000256" key="12">
    <source>
        <dbReference type="ARBA" id="ARBA00022741"/>
    </source>
</evidence>
<feature type="domain" description="Protein kinase" evidence="24">
    <location>
        <begin position="261"/>
        <end position="539"/>
    </location>
</feature>
<keyword evidence="11" id="KW-0677">Repeat</keyword>
<evidence type="ECO:0000256" key="23">
    <source>
        <dbReference type="SAM" id="SignalP"/>
    </source>
</evidence>
<dbReference type="Gene3D" id="3.30.200.20">
    <property type="entry name" value="Phosphorylase Kinase, domain 1"/>
    <property type="match status" value="1"/>
</dbReference>
<evidence type="ECO:0000256" key="1">
    <source>
        <dbReference type="ARBA" id="ARBA00004191"/>
    </source>
</evidence>
<dbReference type="PANTHER" id="PTHR48005">
    <property type="entry name" value="LEUCINE RICH REPEAT KINASE 2"/>
    <property type="match status" value="1"/>
</dbReference>
<dbReference type="PANTHER" id="PTHR48005:SF16">
    <property type="entry name" value="MDIS1-INTERACTING RECEPTOR LIKE KINASE 2-LIKE ISOFORM X1"/>
    <property type="match status" value="1"/>
</dbReference>
<evidence type="ECO:0000256" key="9">
    <source>
        <dbReference type="ARBA" id="ARBA00022692"/>
    </source>
</evidence>
<evidence type="ECO:0000313" key="26">
    <source>
        <dbReference type="Proteomes" id="UP000237347"/>
    </source>
</evidence>
<reference evidence="25 26" key="1">
    <citation type="journal article" date="2018" name="Sci. Data">
        <title>The draft genome sequence of cork oak.</title>
        <authorList>
            <person name="Ramos A.M."/>
            <person name="Usie A."/>
            <person name="Barbosa P."/>
            <person name="Barros P.M."/>
            <person name="Capote T."/>
            <person name="Chaves I."/>
            <person name="Simoes F."/>
            <person name="Abreu I."/>
            <person name="Carrasquinho I."/>
            <person name="Faro C."/>
            <person name="Guimaraes J.B."/>
            <person name="Mendonca D."/>
            <person name="Nobrega F."/>
            <person name="Rodrigues L."/>
            <person name="Saibo N.J.M."/>
            <person name="Varela M.C."/>
            <person name="Egas C."/>
            <person name="Matos J."/>
            <person name="Miguel C.M."/>
            <person name="Oliveira M.M."/>
            <person name="Ricardo C.P."/>
            <person name="Goncalves S."/>
        </authorList>
    </citation>
    <scope>NUCLEOTIDE SEQUENCE [LARGE SCALE GENOMIC DNA]</scope>
    <source>
        <strain evidence="26">cv. HL8</strain>
    </source>
</reference>
<evidence type="ECO:0000256" key="5">
    <source>
        <dbReference type="ARBA" id="ARBA00022527"/>
    </source>
</evidence>
<evidence type="ECO:0000256" key="20">
    <source>
        <dbReference type="ARBA" id="ARBA00047899"/>
    </source>
</evidence>
<keyword evidence="9 22" id="KW-0812">Transmembrane</keyword>
<keyword evidence="8" id="KW-0808">Transferase</keyword>
<keyword evidence="10 23" id="KW-0732">Signal</keyword>
<keyword evidence="17 25" id="KW-0675">Receptor</keyword>
<keyword evidence="4" id="KW-0134">Cell wall</keyword>
<dbReference type="SUPFAM" id="SSF52058">
    <property type="entry name" value="L domain-like"/>
    <property type="match status" value="1"/>
</dbReference>
<dbReference type="InterPro" id="IPR001611">
    <property type="entry name" value="Leu-rich_rpt"/>
</dbReference>
<feature type="transmembrane region" description="Helical" evidence="22">
    <location>
        <begin position="185"/>
        <end position="207"/>
    </location>
</feature>